<dbReference type="InterPro" id="IPR011006">
    <property type="entry name" value="CheY-like_superfamily"/>
</dbReference>
<dbReference type="SMART" id="SM00448">
    <property type="entry name" value="REC"/>
    <property type="match status" value="1"/>
</dbReference>
<evidence type="ECO:0000259" key="2">
    <source>
        <dbReference type="PROSITE" id="PS50110"/>
    </source>
</evidence>
<dbReference type="PROSITE" id="PS50110">
    <property type="entry name" value="RESPONSE_REGULATORY"/>
    <property type="match status" value="1"/>
</dbReference>
<accession>A0ABW8K2R9</accession>
<dbReference type="Proteomes" id="UP001620408">
    <property type="component" value="Unassembled WGS sequence"/>
</dbReference>
<evidence type="ECO:0000313" key="3">
    <source>
        <dbReference type="EMBL" id="MFK2917199.1"/>
    </source>
</evidence>
<dbReference type="EMBL" id="JADIKD010000009">
    <property type="protein sequence ID" value="MFK2917199.1"/>
    <property type="molecule type" value="Genomic_DNA"/>
</dbReference>
<evidence type="ECO:0000256" key="1">
    <source>
        <dbReference type="PROSITE-ProRule" id="PRU00169"/>
    </source>
</evidence>
<organism evidence="3 4">
    <name type="scientific">Dyella koreensis</name>
    <dbReference type="NCBI Taxonomy" id="311235"/>
    <lineage>
        <taxon>Bacteria</taxon>
        <taxon>Pseudomonadati</taxon>
        <taxon>Pseudomonadota</taxon>
        <taxon>Gammaproteobacteria</taxon>
        <taxon>Lysobacterales</taxon>
        <taxon>Rhodanobacteraceae</taxon>
        <taxon>Dyella</taxon>
    </lineage>
</organism>
<dbReference type="InterPro" id="IPR052893">
    <property type="entry name" value="TCS_response_regulator"/>
</dbReference>
<dbReference type="Gene3D" id="3.40.50.2300">
    <property type="match status" value="1"/>
</dbReference>
<name>A0ABW8K2R9_9GAMM</name>
<proteinExistence type="predicted"/>
<sequence length="152" mass="17486">MRLPDLEHDHCDILLVEDNPKDVRLTREALRESGFDCELSVARNGMEALDMLRRVPPFEHLPAPDLILLDINLPLKSGRDVLAEIKQDDRLRSIPVIMLTTSRAESDVKACYDLHANCYLAKPLEFDDFTELMRGLHNFWIDRALLPPKPML</sequence>
<gene>
    <name evidence="3" type="ORF">ISS97_07985</name>
</gene>
<dbReference type="PANTHER" id="PTHR44520:SF2">
    <property type="entry name" value="RESPONSE REGULATOR RCP1"/>
    <property type="match status" value="1"/>
</dbReference>
<dbReference type="SUPFAM" id="SSF52172">
    <property type="entry name" value="CheY-like"/>
    <property type="match status" value="1"/>
</dbReference>
<protein>
    <submittedName>
        <fullName evidence="3">Response regulator</fullName>
    </submittedName>
</protein>
<evidence type="ECO:0000313" key="4">
    <source>
        <dbReference type="Proteomes" id="UP001620408"/>
    </source>
</evidence>
<dbReference type="CDD" id="cd17557">
    <property type="entry name" value="REC_Rcp-like"/>
    <property type="match status" value="1"/>
</dbReference>
<comment type="caution">
    <text evidence="3">The sequence shown here is derived from an EMBL/GenBank/DDBJ whole genome shotgun (WGS) entry which is preliminary data.</text>
</comment>
<dbReference type="PANTHER" id="PTHR44520">
    <property type="entry name" value="RESPONSE REGULATOR RCP1-RELATED"/>
    <property type="match status" value="1"/>
</dbReference>
<keyword evidence="1" id="KW-0597">Phosphoprotein</keyword>
<dbReference type="InterPro" id="IPR001789">
    <property type="entry name" value="Sig_transdc_resp-reg_receiver"/>
</dbReference>
<feature type="domain" description="Response regulatory" evidence="2">
    <location>
        <begin position="12"/>
        <end position="137"/>
    </location>
</feature>
<dbReference type="Pfam" id="PF00072">
    <property type="entry name" value="Response_reg"/>
    <property type="match status" value="1"/>
</dbReference>
<feature type="modified residue" description="4-aspartylphosphate" evidence="1">
    <location>
        <position position="70"/>
    </location>
</feature>
<dbReference type="RefSeq" id="WP_379985367.1">
    <property type="nucleotide sequence ID" value="NZ_JADIKD010000009.1"/>
</dbReference>
<keyword evidence="4" id="KW-1185">Reference proteome</keyword>
<reference evidence="3 4" key="1">
    <citation type="submission" date="2020-10" db="EMBL/GenBank/DDBJ databases">
        <title>Phylogeny of dyella-like bacteria.</title>
        <authorList>
            <person name="Fu J."/>
        </authorList>
    </citation>
    <scope>NUCLEOTIDE SEQUENCE [LARGE SCALE GENOMIC DNA]</scope>
    <source>
        <strain evidence="3 4">BB4</strain>
    </source>
</reference>